<dbReference type="GO" id="GO:0016020">
    <property type="term" value="C:membrane"/>
    <property type="evidence" value="ECO:0007669"/>
    <property type="project" value="UniProtKB-SubCell"/>
</dbReference>
<proteinExistence type="predicted"/>
<organism evidence="8 9">
    <name type="scientific">Pleurostoma richardsiae</name>
    <dbReference type="NCBI Taxonomy" id="41990"/>
    <lineage>
        <taxon>Eukaryota</taxon>
        <taxon>Fungi</taxon>
        <taxon>Dikarya</taxon>
        <taxon>Ascomycota</taxon>
        <taxon>Pezizomycotina</taxon>
        <taxon>Sordariomycetes</taxon>
        <taxon>Sordariomycetidae</taxon>
        <taxon>Calosphaeriales</taxon>
        <taxon>Pleurostomataceae</taxon>
        <taxon>Pleurostoma</taxon>
    </lineage>
</organism>
<evidence type="ECO:0000256" key="1">
    <source>
        <dbReference type="ARBA" id="ARBA00004167"/>
    </source>
</evidence>
<evidence type="ECO:0000313" key="8">
    <source>
        <dbReference type="EMBL" id="KAJ9143464.1"/>
    </source>
</evidence>
<dbReference type="AlphaFoldDB" id="A0AA38RP27"/>
<evidence type="ECO:0000256" key="6">
    <source>
        <dbReference type="SAM" id="Phobius"/>
    </source>
</evidence>
<evidence type="ECO:0000256" key="3">
    <source>
        <dbReference type="ARBA" id="ARBA00022989"/>
    </source>
</evidence>
<dbReference type="InterPro" id="IPR051694">
    <property type="entry name" value="Immunoregulatory_rcpt-like"/>
</dbReference>
<evidence type="ECO:0000256" key="2">
    <source>
        <dbReference type="ARBA" id="ARBA00022692"/>
    </source>
</evidence>
<evidence type="ECO:0000256" key="4">
    <source>
        <dbReference type="ARBA" id="ARBA00023136"/>
    </source>
</evidence>
<evidence type="ECO:0000256" key="7">
    <source>
        <dbReference type="SAM" id="SignalP"/>
    </source>
</evidence>
<evidence type="ECO:0000256" key="5">
    <source>
        <dbReference type="SAM" id="MobiDB-lite"/>
    </source>
</evidence>
<keyword evidence="4 6" id="KW-0472">Membrane</keyword>
<accession>A0AA38RP27</accession>
<dbReference type="Proteomes" id="UP001174694">
    <property type="component" value="Unassembled WGS sequence"/>
</dbReference>
<feature type="chain" id="PRO_5041319004" description="Extracellular membrane protein CFEM domain-containing protein" evidence="7">
    <location>
        <begin position="22"/>
        <end position="346"/>
    </location>
</feature>
<gene>
    <name evidence="8" type="ORF">NKR23_g6620</name>
</gene>
<dbReference type="PANTHER" id="PTHR15549">
    <property type="entry name" value="PAIRED IMMUNOGLOBULIN-LIKE TYPE 2 RECEPTOR"/>
    <property type="match status" value="1"/>
</dbReference>
<keyword evidence="3 6" id="KW-1133">Transmembrane helix</keyword>
<keyword evidence="7" id="KW-0732">Signal</keyword>
<feature type="region of interest" description="Disordered" evidence="5">
    <location>
        <begin position="232"/>
        <end position="267"/>
    </location>
</feature>
<keyword evidence="9" id="KW-1185">Reference proteome</keyword>
<feature type="transmembrane region" description="Helical" evidence="6">
    <location>
        <begin position="197"/>
        <end position="221"/>
    </location>
</feature>
<feature type="region of interest" description="Disordered" evidence="5">
    <location>
        <begin position="120"/>
        <end position="191"/>
    </location>
</feature>
<protein>
    <recommendedName>
        <fullName evidence="10">Extracellular membrane protein CFEM domain-containing protein</fullName>
    </recommendedName>
</protein>
<feature type="signal peptide" evidence="7">
    <location>
        <begin position="1"/>
        <end position="21"/>
    </location>
</feature>
<name>A0AA38RP27_9PEZI</name>
<feature type="compositionally biased region" description="Low complexity" evidence="5">
    <location>
        <begin position="120"/>
        <end position="181"/>
    </location>
</feature>
<dbReference type="GO" id="GO:0071944">
    <property type="term" value="C:cell periphery"/>
    <property type="evidence" value="ECO:0007669"/>
    <property type="project" value="UniProtKB-ARBA"/>
</dbReference>
<evidence type="ECO:0000313" key="9">
    <source>
        <dbReference type="Proteomes" id="UP001174694"/>
    </source>
</evidence>
<feature type="compositionally biased region" description="Gly residues" evidence="5">
    <location>
        <begin position="245"/>
        <end position="256"/>
    </location>
</feature>
<evidence type="ECO:0008006" key="10">
    <source>
        <dbReference type="Google" id="ProtNLM"/>
    </source>
</evidence>
<reference evidence="8" key="1">
    <citation type="submission" date="2022-07" db="EMBL/GenBank/DDBJ databases">
        <title>Fungi with potential for degradation of polypropylene.</title>
        <authorList>
            <person name="Gostincar C."/>
        </authorList>
    </citation>
    <scope>NUCLEOTIDE SEQUENCE</scope>
    <source>
        <strain evidence="8">EXF-13308</strain>
    </source>
</reference>
<dbReference type="EMBL" id="JANBVO010000019">
    <property type="protein sequence ID" value="KAJ9143464.1"/>
    <property type="molecule type" value="Genomic_DNA"/>
</dbReference>
<comment type="caution">
    <text evidence="8">The sequence shown here is derived from an EMBL/GenBank/DDBJ whole genome shotgun (WGS) entry which is preliminary data.</text>
</comment>
<dbReference type="PANTHER" id="PTHR15549:SF30">
    <property type="entry name" value="MID2 DOMAIN-CONTAINING PROTEIN"/>
    <property type="match status" value="1"/>
</dbReference>
<feature type="compositionally biased region" description="Polar residues" evidence="5">
    <location>
        <begin position="257"/>
        <end position="267"/>
    </location>
</feature>
<comment type="subcellular location">
    <subcellularLocation>
        <location evidence="1">Membrane</location>
        <topology evidence="1">Single-pass membrane protein</topology>
    </subcellularLocation>
</comment>
<sequence>MRFWARFLAISALVLSPSALAAFQNDFSGYPAAAQQCLYDAADASGCSGDTVTEMNSCLCGNTGGFVVDSAACVGASDEGDVESVYETMMTHCDDSGTPLSVDKASFLAAAASAASTASTAAATKTKTTSETQTTSTTTQTTHTSTGTTSSASTATTTSSVSGHTATTTSTSGQASQTGTAGEDDNNKEDEGLSRGATIAIVAVSAVAGTAVVAAAIFFAFRYRRRKNQGPGDEFHPMLSQSQPYGGGGGGGGGGSVNTQPSSTNLSGAWTGWQQHDVKQYPYGPDDVVSYSNANLQPAVYELADHGSHLARPVEMPAIPAQVPGSAAPYVGAGGAVGTYEPYRPR</sequence>
<keyword evidence="2 6" id="KW-0812">Transmembrane</keyword>